<name>A0ABS8TMQ3_DATST</name>
<dbReference type="InterPro" id="IPR050667">
    <property type="entry name" value="PPR-containing_protein"/>
</dbReference>
<dbReference type="Gene3D" id="1.25.40.10">
    <property type="entry name" value="Tetratricopeptide repeat domain"/>
    <property type="match status" value="1"/>
</dbReference>
<comment type="caution">
    <text evidence="3">The sequence shown here is derived from an EMBL/GenBank/DDBJ whole genome shotgun (WGS) entry which is preliminary data.</text>
</comment>
<evidence type="ECO:0000256" key="2">
    <source>
        <dbReference type="ARBA" id="ARBA00022737"/>
    </source>
</evidence>
<protein>
    <recommendedName>
        <fullName evidence="5">Pentatricopeptide repeat-containing protein</fullName>
    </recommendedName>
</protein>
<evidence type="ECO:0000313" key="3">
    <source>
        <dbReference type="EMBL" id="MCD7472174.1"/>
    </source>
</evidence>
<dbReference type="InterPro" id="IPR002885">
    <property type="entry name" value="PPR_rpt"/>
</dbReference>
<dbReference type="EMBL" id="JACEIK010001788">
    <property type="protein sequence ID" value="MCD7472174.1"/>
    <property type="molecule type" value="Genomic_DNA"/>
</dbReference>
<dbReference type="NCBIfam" id="TIGR00756">
    <property type="entry name" value="PPR"/>
    <property type="match status" value="1"/>
</dbReference>
<keyword evidence="2" id="KW-0677">Repeat</keyword>
<dbReference type="Pfam" id="PF13041">
    <property type="entry name" value="PPR_2"/>
    <property type="match status" value="1"/>
</dbReference>
<reference evidence="3 4" key="1">
    <citation type="journal article" date="2021" name="BMC Genomics">
        <title>Datura genome reveals duplications of psychoactive alkaloid biosynthetic genes and high mutation rate following tissue culture.</title>
        <authorList>
            <person name="Rajewski A."/>
            <person name="Carter-House D."/>
            <person name="Stajich J."/>
            <person name="Litt A."/>
        </authorList>
    </citation>
    <scope>NUCLEOTIDE SEQUENCE [LARGE SCALE GENOMIC DNA]</scope>
    <source>
        <strain evidence="3">AR-01</strain>
    </source>
</reference>
<sequence>MERALSLFRQMVEKDICPNVDTYSVLVKGLCDVGQRAVIILALMEKRGFVTDMSVYELLIDGLLKLDRSEEAISWLTPLIKRGVSRQKLATIPLVDYLRNSASEKLVLNL</sequence>
<gene>
    <name evidence="3" type="ORF">HAX54_013181</name>
</gene>
<dbReference type="InterPro" id="IPR011990">
    <property type="entry name" value="TPR-like_helical_dom_sf"/>
</dbReference>
<evidence type="ECO:0000256" key="1">
    <source>
        <dbReference type="ARBA" id="ARBA00007626"/>
    </source>
</evidence>
<dbReference type="Pfam" id="PF01535">
    <property type="entry name" value="PPR"/>
    <property type="match status" value="1"/>
</dbReference>
<dbReference type="PANTHER" id="PTHR47939:SF3">
    <property type="entry name" value="REPEAT-CONTAINING PROTEIN, PUTATIVE-RELATED"/>
    <property type="match status" value="1"/>
</dbReference>
<evidence type="ECO:0000313" key="4">
    <source>
        <dbReference type="Proteomes" id="UP000823775"/>
    </source>
</evidence>
<accession>A0ABS8TMQ3</accession>
<evidence type="ECO:0008006" key="5">
    <source>
        <dbReference type="Google" id="ProtNLM"/>
    </source>
</evidence>
<proteinExistence type="inferred from homology"/>
<keyword evidence="4" id="KW-1185">Reference proteome</keyword>
<dbReference type="PANTHER" id="PTHR47939">
    <property type="entry name" value="MEMBRANE-ASSOCIATED SALT-INDUCIBLE PROTEIN-LIKE"/>
    <property type="match status" value="1"/>
</dbReference>
<comment type="similarity">
    <text evidence="1">Belongs to the PPR family. P subfamily.</text>
</comment>
<organism evidence="3 4">
    <name type="scientific">Datura stramonium</name>
    <name type="common">Jimsonweed</name>
    <name type="synonym">Common thornapple</name>
    <dbReference type="NCBI Taxonomy" id="4076"/>
    <lineage>
        <taxon>Eukaryota</taxon>
        <taxon>Viridiplantae</taxon>
        <taxon>Streptophyta</taxon>
        <taxon>Embryophyta</taxon>
        <taxon>Tracheophyta</taxon>
        <taxon>Spermatophyta</taxon>
        <taxon>Magnoliopsida</taxon>
        <taxon>eudicotyledons</taxon>
        <taxon>Gunneridae</taxon>
        <taxon>Pentapetalae</taxon>
        <taxon>asterids</taxon>
        <taxon>lamiids</taxon>
        <taxon>Solanales</taxon>
        <taxon>Solanaceae</taxon>
        <taxon>Solanoideae</taxon>
        <taxon>Datureae</taxon>
        <taxon>Datura</taxon>
    </lineage>
</organism>
<dbReference type="Proteomes" id="UP000823775">
    <property type="component" value="Unassembled WGS sequence"/>
</dbReference>